<dbReference type="AlphaFoldDB" id="A0AAV1L9H4"/>
<dbReference type="PANTHER" id="PTHR13318">
    <property type="entry name" value="PARTNER OF PAIRED, ISOFORM B-RELATED"/>
    <property type="match status" value="1"/>
</dbReference>
<feature type="region of interest" description="Disordered" evidence="2">
    <location>
        <begin position="86"/>
        <end position="133"/>
    </location>
</feature>
<dbReference type="Pfam" id="PF13516">
    <property type="entry name" value="LRR_6"/>
    <property type="match status" value="1"/>
</dbReference>
<keyword evidence="1" id="KW-0833">Ubl conjugation pathway</keyword>
<sequence>MNKNCLDDEYPSPSPIDEIISPRKKLCAENSTRKSWSLMDRRTDQEVLQEMGVSLLEQDENEGHCDMPASVTSHKPNLKRKHDIENVNPNINSSITSPRSRYSPKSPKVKIYSASPGPSKAKSPRSSEKAKPLQCVDSLETTLLSHYLIEEETPSAQVSAQYLPSHGSGFTSGSTSSCSGGKKHSFTPLGLEEELIISQRSKSEPVGNDTFSVLSDEMILSVFRWLPKRTLAHCMLVCKRWYRVACDETLWQRLDLGNKVLSKDALGRILAKKPVIVRLASTEIAEWHPTTPVTQSRLQYLDLSMCTVDHETLSCLMERCTGLKKLSLESVQLEDSTCKLIGKCTTLETLNLTMAQGVTAEGLEAILKGCVSLQSLNISWCNLNEAALQLMVTTLPQKLQRLNVGGARIMTDEMVQKLVERCPRLLELDVSDCSRLGAPSVLAILNLARLEHLALSRCYLLPPHVLTKLSSMPSLQYLEVWGMLQSGSLNALRAALPAIQINQFMFSAIARPTVGARRTSIWGLRTRD</sequence>
<dbReference type="PROSITE" id="PS50181">
    <property type="entry name" value="FBOX"/>
    <property type="match status" value="1"/>
</dbReference>
<dbReference type="SMART" id="SM00256">
    <property type="entry name" value="FBOX"/>
    <property type="match status" value="1"/>
</dbReference>
<dbReference type="SUPFAM" id="SSF52047">
    <property type="entry name" value="RNI-like"/>
    <property type="match status" value="1"/>
</dbReference>
<dbReference type="Proteomes" id="UP001314205">
    <property type="component" value="Unassembled WGS sequence"/>
</dbReference>
<dbReference type="InterPro" id="IPR001611">
    <property type="entry name" value="Leu-rich_rpt"/>
</dbReference>
<organism evidence="4 5">
    <name type="scientific">Parnassius mnemosyne</name>
    <name type="common">clouded apollo</name>
    <dbReference type="NCBI Taxonomy" id="213953"/>
    <lineage>
        <taxon>Eukaryota</taxon>
        <taxon>Metazoa</taxon>
        <taxon>Ecdysozoa</taxon>
        <taxon>Arthropoda</taxon>
        <taxon>Hexapoda</taxon>
        <taxon>Insecta</taxon>
        <taxon>Pterygota</taxon>
        <taxon>Neoptera</taxon>
        <taxon>Endopterygota</taxon>
        <taxon>Lepidoptera</taxon>
        <taxon>Glossata</taxon>
        <taxon>Ditrysia</taxon>
        <taxon>Papilionoidea</taxon>
        <taxon>Papilionidae</taxon>
        <taxon>Parnassiinae</taxon>
        <taxon>Parnassini</taxon>
        <taxon>Parnassius</taxon>
        <taxon>Driopa</taxon>
    </lineage>
</organism>
<evidence type="ECO:0000259" key="3">
    <source>
        <dbReference type="PROSITE" id="PS50181"/>
    </source>
</evidence>
<reference evidence="4 5" key="1">
    <citation type="submission" date="2023-11" db="EMBL/GenBank/DDBJ databases">
        <authorList>
            <person name="Hedman E."/>
            <person name="Englund M."/>
            <person name="Stromberg M."/>
            <person name="Nyberg Akerstrom W."/>
            <person name="Nylinder S."/>
            <person name="Jareborg N."/>
            <person name="Kallberg Y."/>
            <person name="Kronander E."/>
        </authorList>
    </citation>
    <scope>NUCLEOTIDE SEQUENCE [LARGE SCALE GENOMIC DNA]</scope>
</reference>
<name>A0AAV1L9H4_9NEOP</name>
<dbReference type="InterPro" id="IPR006553">
    <property type="entry name" value="Leu-rich_rpt_Cys-con_subtyp"/>
</dbReference>
<accession>A0AAV1L9H4</accession>
<dbReference type="InterPro" id="IPR032675">
    <property type="entry name" value="LRR_dom_sf"/>
</dbReference>
<evidence type="ECO:0000256" key="1">
    <source>
        <dbReference type="ARBA" id="ARBA00022786"/>
    </source>
</evidence>
<dbReference type="EMBL" id="CAVLGL010000087">
    <property type="protein sequence ID" value="CAK1591674.1"/>
    <property type="molecule type" value="Genomic_DNA"/>
</dbReference>
<feature type="domain" description="F-box" evidence="3">
    <location>
        <begin position="208"/>
        <end position="254"/>
    </location>
</feature>
<proteinExistence type="predicted"/>
<keyword evidence="5" id="KW-1185">Reference proteome</keyword>
<evidence type="ECO:0000313" key="4">
    <source>
        <dbReference type="EMBL" id="CAK1591674.1"/>
    </source>
</evidence>
<gene>
    <name evidence="4" type="ORF">PARMNEM_LOCUS11857</name>
</gene>
<dbReference type="Pfam" id="PF12937">
    <property type="entry name" value="F-box-like"/>
    <property type="match status" value="1"/>
</dbReference>
<feature type="compositionally biased region" description="Polar residues" evidence="2">
    <location>
        <begin position="87"/>
        <end position="96"/>
    </location>
</feature>
<dbReference type="GO" id="GO:0019005">
    <property type="term" value="C:SCF ubiquitin ligase complex"/>
    <property type="evidence" value="ECO:0007669"/>
    <property type="project" value="TreeGrafter"/>
</dbReference>
<feature type="compositionally biased region" description="Low complexity" evidence="2">
    <location>
        <begin position="97"/>
        <end position="106"/>
    </location>
</feature>
<comment type="caution">
    <text evidence="4">The sequence shown here is derived from an EMBL/GenBank/DDBJ whole genome shotgun (WGS) entry which is preliminary data.</text>
</comment>
<protein>
    <recommendedName>
        <fullName evidence="3">F-box domain-containing protein</fullName>
    </recommendedName>
</protein>
<dbReference type="InterPro" id="IPR001810">
    <property type="entry name" value="F-box_dom"/>
</dbReference>
<dbReference type="InterPro" id="IPR036047">
    <property type="entry name" value="F-box-like_dom_sf"/>
</dbReference>
<evidence type="ECO:0000256" key="2">
    <source>
        <dbReference type="SAM" id="MobiDB-lite"/>
    </source>
</evidence>
<dbReference type="Gene3D" id="3.80.10.10">
    <property type="entry name" value="Ribonuclease Inhibitor"/>
    <property type="match status" value="1"/>
</dbReference>
<evidence type="ECO:0000313" key="5">
    <source>
        <dbReference type="Proteomes" id="UP001314205"/>
    </source>
</evidence>
<dbReference type="GO" id="GO:0031146">
    <property type="term" value="P:SCF-dependent proteasomal ubiquitin-dependent protein catabolic process"/>
    <property type="evidence" value="ECO:0007669"/>
    <property type="project" value="TreeGrafter"/>
</dbReference>
<dbReference type="SUPFAM" id="SSF81383">
    <property type="entry name" value="F-box domain"/>
    <property type="match status" value="1"/>
</dbReference>
<dbReference type="SMART" id="SM00367">
    <property type="entry name" value="LRR_CC"/>
    <property type="match status" value="6"/>
</dbReference>